<evidence type="ECO:0000313" key="14">
    <source>
        <dbReference type="Proteomes" id="UP001054252"/>
    </source>
</evidence>
<dbReference type="Gene3D" id="2.60.120.10">
    <property type="entry name" value="Jelly Rolls"/>
    <property type="match status" value="1"/>
</dbReference>
<evidence type="ECO:0000313" key="13">
    <source>
        <dbReference type="EMBL" id="GKV03499.1"/>
    </source>
</evidence>
<accession>A0AAV5IUD0</accession>
<evidence type="ECO:0000256" key="10">
    <source>
        <dbReference type="PIRSR" id="PIRSR601929-2"/>
    </source>
</evidence>
<dbReference type="GO" id="GO:0030145">
    <property type="term" value="F:manganese ion binding"/>
    <property type="evidence" value="ECO:0007669"/>
    <property type="project" value="UniProtKB-UniRule"/>
</dbReference>
<feature type="binding site" evidence="10">
    <location>
        <position position="48"/>
    </location>
    <ligand>
        <name>Mn(2+)</name>
        <dbReference type="ChEBI" id="CHEBI:29035"/>
    </ligand>
</feature>
<proteinExistence type="inferred from homology"/>
<comment type="subcellular location">
    <subcellularLocation>
        <location evidence="1 11">Secreted</location>
        <location evidence="1 11">Extracellular space</location>
        <location evidence="1 11">Apoplast</location>
    </subcellularLocation>
</comment>
<dbReference type="PANTHER" id="PTHR31238">
    <property type="entry name" value="GERMIN-LIKE PROTEIN SUBFAMILY 3 MEMBER 3"/>
    <property type="match status" value="1"/>
</dbReference>
<dbReference type="EMBL" id="BPVZ01000020">
    <property type="protein sequence ID" value="GKV03499.1"/>
    <property type="molecule type" value="Genomic_DNA"/>
</dbReference>
<feature type="domain" description="Cupin type-1" evidence="12">
    <location>
        <begin position="11"/>
        <end position="134"/>
    </location>
</feature>
<dbReference type="PRINTS" id="PR00325">
    <property type="entry name" value="GERMIN"/>
</dbReference>
<feature type="binding site" evidence="9">
    <location>
        <position position="48"/>
    </location>
    <ligand>
        <name>oxalate</name>
        <dbReference type="ChEBI" id="CHEBI:30623"/>
    </ligand>
</feature>
<gene>
    <name evidence="13" type="ORF">SLEP1_g15789</name>
</gene>
<keyword evidence="8 9" id="KW-0464">Manganese</keyword>
<evidence type="ECO:0000256" key="4">
    <source>
        <dbReference type="ARBA" id="ARBA00022525"/>
    </source>
</evidence>
<reference evidence="13 14" key="1">
    <citation type="journal article" date="2021" name="Commun. Biol.">
        <title>The genome of Shorea leprosula (Dipterocarpaceae) highlights the ecological relevance of drought in aseasonal tropical rainforests.</title>
        <authorList>
            <person name="Ng K.K.S."/>
            <person name="Kobayashi M.J."/>
            <person name="Fawcett J.A."/>
            <person name="Hatakeyama M."/>
            <person name="Paape T."/>
            <person name="Ng C.H."/>
            <person name="Ang C.C."/>
            <person name="Tnah L.H."/>
            <person name="Lee C.T."/>
            <person name="Nishiyama T."/>
            <person name="Sese J."/>
            <person name="O'Brien M.J."/>
            <person name="Copetti D."/>
            <person name="Mohd Noor M.I."/>
            <person name="Ong R.C."/>
            <person name="Putra M."/>
            <person name="Sireger I.Z."/>
            <person name="Indrioko S."/>
            <person name="Kosugi Y."/>
            <person name="Izuno A."/>
            <person name="Isagi Y."/>
            <person name="Lee S.L."/>
            <person name="Shimizu K.K."/>
        </authorList>
    </citation>
    <scope>NUCLEOTIDE SEQUENCE [LARGE SCALE GENOMIC DNA]</scope>
    <source>
        <strain evidence="13">214</strain>
    </source>
</reference>
<evidence type="ECO:0000256" key="8">
    <source>
        <dbReference type="ARBA" id="ARBA00023211"/>
    </source>
</evidence>
<dbReference type="AlphaFoldDB" id="A0AAV5IUD0"/>
<comment type="similarity">
    <text evidence="2 11">Belongs to the germin family.</text>
</comment>
<evidence type="ECO:0000256" key="6">
    <source>
        <dbReference type="ARBA" id="ARBA00022729"/>
    </source>
</evidence>
<keyword evidence="3 11" id="KW-0052">Apoplast</keyword>
<evidence type="ECO:0000256" key="5">
    <source>
        <dbReference type="ARBA" id="ARBA00022723"/>
    </source>
</evidence>
<dbReference type="InterPro" id="IPR001929">
    <property type="entry name" value="Germin"/>
</dbReference>
<evidence type="ECO:0000256" key="7">
    <source>
        <dbReference type="ARBA" id="ARBA00023180"/>
    </source>
</evidence>
<keyword evidence="4 11" id="KW-0964">Secreted</keyword>
<feature type="binding site" evidence="10">
    <location>
        <position position="46"/>
    </location>
    <ligand>
        <name>Mn(2+)</name>
        <dbReference type="ChEBI" id="CHEBI:29035"/>
    </ligand>
</feature>
<feature type="binding site" evidence="10">
    <location>
        <position position="95"/>
    </location>
    <ligand>
        <name>Mn(2+)</name>
        <dbReference type="ChEBI" id="CHEBI:29035"/>
    </ligand>
</feature>
<dbReference type="CDD" id="cd02241">
    <property type="entry name" value="cupin_OxOx"/>
    <property type="match status" value="1"/>
</dbReference>
<dbReference type="GO" id="GO:0048046">
    <property type="term" value="C:apoplast"/>
    <property type="evidence" value="ECO:0007669"/>
    <property type="project" value="UniProtKB-SubCell"/>
</dbReference>
<protein>
    <recommendedName>
        <fullName evidence="11">Germin-like protein</fullName>
    </recommendedName>
</protein>
<organism evidence="13 14">
    <name type="scientific">Rubroshorea leprosula</name>
    <dbReference type="NCBI Taxonomy" id="152421"/>
    <lineage>
        <taxon>Eukaryota</taxon>
        <taxon>Viridiplantae</taxon>
        <taxon>Streptophyta</taxon>
        <taxon>Embryophyta</taxon>
        <taxon>Tracheophyta</taxon>
        <taxon>Spermatophyta</taxon>
        <taxon>Magnoliopsida</taxon>
        <taxon>eudicotyledons</taxon>
        <taxon>Gunneridae</taxon>
        <taxon>Pentapetalae</taxon>
        <taxon>rosids</taxon>
        <taxon>malvids</taxon>
        <taxon>Malvales</taxon>
        <taxon>Dipterocarpaceae</taxon>
        <taxon>Rubroshorea</taxon>
    </lineage>
</organism>
<dbReference type="InterPro" id="IPR006045">
    <property type="entry name" value="Cupin_1"/>
</dbReference>
<dbReference type="Pfam" id="PF00190">
    <property type="entry name" value="Cupin_1"/>
    <property type="match status" value="1"/>
</dbReference>
<evidence type="ECO:0000256" key="11">
    <source>
        <dbReference type="RuleBase" id="RU366015"/>
    </source>
</evidence>
<dbReference type="SUPFAM" id="SSF51182">
    <property type="entry name" value="RmlC-like cupins"/>
    <property type="match status" value="1"/>
</dbReference>
<dbReference type="Proteomes" id="UP001054252">
    <property type="component" value="Unassembled WGS sequence"/>
</dbReference>
<dbReference type="SMART" id="SM00835">
    <property type="entry name" value="Cupin_1"/>
    <property type="match status" value="1"/>
</dbReference>
<evidence type="ECO:0000259" key="12">
    <source>
        <dbReference type="SMART" id="SM00835"/>
    </source>
</evidence>
<name>A0AAV5IUD0_9ROSI</name>
<keyword evidence="6" id="KW-0732">Signal</keyword>
<dbReference type="InterPro" id="IPR011051">
    <property type="entry name" value="RmlC_Cupin_sf"/>
</dbReference>
<keyword evidence="14" id="KW-1185">Reference proteome</keyword>
<keyword evidence="7" id="KW-0325">Glycoprotein</keyword>
<evidence type="ECO:0000256" key="1">
    <source>
        <dbReference type="ARBA" id="ARBA00004271"/>
    </source>
</evidence>
<keyword evidence="5 9" id="KW-0479">Metal-binding</keyword>
<evidence type="ECO:0000256" key="9">
    <source>
        <dbReference type="PIRSR" id="PIRSR601929-1"/>
    </source>
</evidence>
<evidence type="ECO:0000256" key="3">
    <source>
        <dbReference type="ARBA" id="ARBA00022523"/>
    </source>
</evidence>
<evidence type="ECO:0000256" key="2">
    <source>
        <dbReference type="ARBA" id="ARBA00007456"/>
    </source>
</evidence>
<comment type="caution">
    <text evidence="13">The sequence shown here is derived from an EMBL/GenBank/DDBJ whole genome shotgun (WGS) entry which is preliminary data.</text>
</comment>
<sequence>MPGNTGNAVGSNVTTVNVDALPGQDTLGIAIVHIDFAPYGGLKPPHTHPHATKVLVVLEGAPLVGFVSSNQDNNPLFTKVLNKGDAFVFPVGMIHFQLNIGNTPAVAFAGLSSQNPGVITTANTVFGSDHPPIRMC</sequence>
<dbReference type="InterPro" id="IPR014710">
    <property type="entry name" value="RmlC-like_jellyroll"/>
</dbReference>